<feature type="coiled-coil region" evidence="1">
    <location>
        <begin position="317"/>
        <end position="411"/>
    </location>
</feature>
<dbReference type="GO" id="GO:0001881">
    <property type="term" value="P:receptor recycling"/>
    <property type="evidence" value="ECO:0007669"/>
    <property type="project" value="TreeGrafter"/>
</dbReference>
<evidence type="ECO:0000313" key="5">
    <source>
        <dbReference type="Proteomes" id="UP000092600"/>
    </source>
</evidence>
<evidence type="ECO:0000313" key="4">
    <source>
        <dbReference type="EMBL" id="OAY81432.1"/>
    </source>
</evidence>
<evidence type="ECO:0000256" key="2">
    <source>
        <dbReference type="SAM" id="MobiDB-lite"/>
    </source>
</evidence>
<proteinExistence type="predicted"/>
<dbReference type="AlphaFoldDB" id="A0A199VW11"/>
<dbReference type="PROSITE" id="PS50003">
    <property type="entry name" value="PH_DOMAIN"/>
    <property type="match status" value="1"/>
</dbReference>
<name>A0A199VW11_ANACO</name>
<dbReference type="GO" id="GO:0005802">
    <property type="term" value="C:trans-Golgi network"/>
    <property type="evidence" value="ECO:0007669"/>
    <property type="project" value="TreeGrafter"/>
</dbReference>
<feature type="region of interest" description="Disordered" evidence="2">
    <location>
        <begin position="493"/>
        <end position="536"/>
    </location>
</feature>
<comment type="caution">
    <text evidence="4">The sequence shown here is derived from an EMBL/GenBank/DDBJ whole genome shotgun (WGS) entry which is preliminary data.</text>
</comment>
<dbReference type="GO" id="GO:0055037">
    <property type="term" value="C:recycling endosome"/>
    <property type="evidence" value="ECO:0007669"/>
    <property type="project" value="TreeGrafter"/>
</dbReference>
<dbReference type="Gene3D" id="2.30.29.30">
    <property type="entry name" value="Pleckstrin-homology domain (PH domain)/Phosphotyrosine-binding domain (PTB)"/>
    <property type="match status" value="1"/>
</dbReference>
<dbReference type="GO" id="GO:0007032">
    <property type="term" value="P:endosome organization"/>
    <property type="evidence" value="ECO:0007669"/>
    <property type="project" value="TreeGrafter"/>
</dbReference>
<dbReference type="SMART" id="SM00233">
    <property type="entry name" value="PH"/>
    <property type="match status" value="1"/>
</dbReference>
<dbReference type="GO" id="GO:0005829">
    <property type="term" value="C:cytosol"/>
    <property type="evidence" value="ECO:0007669"/>
    <property type="project" value="GOC"/>
</dbReference>
<protein>
    <recommendedName>
        <fullName evidence="3">PH domain-containing protein</fullName>
    </recommendedName>
</protein>
<feature type="compositionally biased region" description="Polar residues" evidence="2">
    <location>
        <begin position="436"/>
        <end position="446"/>
    </location>
</feature>
<feature type="domain" description="PH" evidence="3">
    <location>
        <begin position="30"/>
        <end position="157"/>
    </location>
</feature>
<organism evidence="4 5">
    <name type="scientific">Ananas comosus</name>
    <name type="common">Pineapple</name>
    <name type="synonym">Ananas ananas</name>
    <dbReference type="NCBI Taxonomy" id="4615"/>
    <lineage>
        <taxon>Eukaryota</taxon>
        <taxon>Viridiplantae</taxon>
        <taxon>Streptophyta</taxon>
        <taxon>Embryophyta</taxon>
        <taxon>Tracheophyta</taxon>
        <taxon>Spermatophyta</taxon>
        <taxon>Magnoliopsida</taxon>
        <taxon>Liliopsida</taxon>
        <taxon>Poales</taxon>
        <taxon>Bromeliaceae</taxon>
        <taxon>Bromelioideae</taxon>
        <taxon>Ananas</taxon>
    </lineage>
</organism>
<gene>
    <name evidence="4" type="ORF">ACMD2_01789</name>
</gene>
<dbReference type="GO" id="GO:0042147">
    <property type="term" value="P:retrograde transport, endosome to Golgi"/>
    <property type="evidence" value="ECO:0007669"/>
    <property type="project" value="TreeGrafter"/>
</dbReference>
<dbReference type="STRING" id="4615.A0A199VW11"/>
<sequence length="536" mass="58454">MDSNGSPARVSDTENSLERIKRQLTSGSGRYLLQGPLLKRSETVGTPLRKWNERWVILDPTTGKMEYKTRRSDPIVKGAIVFDATSTISLSPVNFQYVMDCRSMMAVVFALGCIFNGVGFLTNSLDIGTLQKKEYFLCAETPGAAKAWVSTLRDIFVKAPSDNDASCSMISATQLVLRAHKEAVNSLGGNGSSKLGTVAAVVAAANATAMEASKEIEAAMKISLKAALGVMTSKPNEDPLDDLTIMKETLRVKDEELQQLAKDIRARDSTIREIADKLTETAESAEAAASAAHAMDEERRLLCAEIERLKIDSGKQIESFMLKLRESEEKVIALSKEKEVLLKQRDSALREAQLWRSELVKARERAVVLEAAVARAEEKARVSEADADARVKDAAEKLQAVAKEKEELLVLVNLLQSQVQREQSSTKQVCEERPESCSSGARNNPPLTKHMDSSEDDVDKACLSDSRTVPVSENSMVQLAVDGVDIGLIGDPEWAGDFRPSDARIADVREISPESEGGSLDIPVVSPPVNESSFQP</sequence>
<dbReference type="PANTHER" id="PTHR22902">
    <property type="entry name" value="SESQUIPEDALIAN"/>
    <property type="match status" value="1"/>
</dbReference>
<dbReference type="PANTHER" id="PTHR22902:SF49">
    <property type="entry name" value="OS03G0666200 PROTEIN"/>
    <property type="match status" value="1"/>
</dbReference>
<evidence type="ECO:0000256" key="1">
    <source>
        <dbReference type="SAM" id="Coils"/>
    </source>
</evidence>
<dbReference type="InterPro" id="IPR011993">
    <property type="entry name" value="PH-like_dom_sf"/>
</dbReference>
<dbReference type="InterPro" id="IPR045188">
    <property type="entry name" value="Boi1/Boi2-like"/>
</dbReference>
<dbReference type="EMBL" id="LSRQ01000666">
    <property type="protein sequence ID" value="OAY81432.1"/>
    <property type="molecule type" value="Genomic_DNA"/>
</dbReference>
<reference evidence="4 5" key="1">
    <citation type="journal article" date="2016" name="DNA Res.">
        <title>The draft genome of MD-2 pineapple using hybrid error correction of long reads.</title>
        <authorList>
            <person name="Redwan R.M."/>
            <person name="Saidin A."/>
            <person name="Kumar S.V."/>
        </authorList>
    </citation>
    <scope>NUCLEOTIDE SEQUENCE [LARGE SCALE GENOMIC DNA]</scope>
    <source>
        <strain evidence="5">cv. MD2</strain>
        <tissue evidence="4">Leaf</tissue>
    </source>
</reference>
<feature type="region of interest" description="Disordered" evidence="2">
    <location>
        <begin position="423"/>
        <end position="461"/>
    </location>
</feature>
<feature type="compositionally biased region" description="Basic and acidic residues" evidence="2">
    <location>
        <begin position="499"/>
        <end position="512"/>
    </location>
</feature>
<evidence type="ECO:0000259" key="3">
    <source>
        <dbReference type="PROSITE" id="PS50003"/>
    </source>
</evidence>
<dbReference type="SUPFAM" id="SSF50729">
    <property type="entry name" value="PH domain-like"/>
    <property type="match status" value="1"/>
</dbReference>
<keyword evidence="1" id="KW-0175">Coiled coil</keyword>
<accession>A0A199VW11</accession>
<dbReference type="GO" id="GO:0005769">
    <property type="term" value="C:early endosome"/>
    <property type="evidence" value="ECO:0007669"/>
    <property type="project" value="TreeGrafter"/>
</dbReference>
<dbReference type="Proteomes" id="UP000092600">
    <property type="component" value="Unassembled WGS sequence"/>
</dbReference>
<dbReference type="InterPro" id="IPR001849">
    <property type="entry name" value="PH_domain"/>
</dbReference>